<dbReference type="Proteomes" id="UP001208570">
    <property type="component" value="Unassembled WGS sequence"/>
</dbReference>
<dbReference type="SMART" id="SM00487">
    <property type="entry name" value="DEXDc"/>
    <property type="match status" value="1"/>
</dbReference>
<name>A0AAD9JDV9_9ANNE</name>
<dbReference type="PROSITE" id="PS51195">
    <property type="entry name" value="Q_MOTIF"/>
    <property type="match status" value="1"/>
</dbReference>
<dbReference type="EMBL" id="JAODUP010000382">
    <property type="protein sequence ID" value="KAK2150928.1"/>
    <property type="molecule type" value="Genomic_DNA"/>
</dbReference>
<dbReference type="InterPro" id="IPR014001">
    <property type="entry name" value="Helicase_ATP-bd"/>
</dbReference>
<sequence length="506" mass="57523">MCLRYPVLVMFRDCCLRCYLNLMTRSYSANVNPQPRITLPHKILERLNRRHAKDAAKKHQTKRFYKGPLIISCKRKEFNHYKGQTYSNFSYNFLASGGWKHRLSVGDYFTINAYDKNPALELDDELKQYSDFSSFGLHDDLVKALNDHGIRRPTNVQALTIPKMMTGQNIMCTAETGSGKTLAYLLPILNRIRKYKALYGETTMNAPYGIVLVPSRELADQIYAVATDLSSYIDCKAHVVCGGRGTQKLLRVPPLEETDILMTTPGVFSKLLTNSKHITSEKLELPELMDEPEMTGMQVALVSATLPRNVEEILGDIVPIDTVEEVSTDSVHQLMPHVSQKFFRVSGTQKPEEFLKIIKTRSNVPTLVFCKNSETANFVGYLLEQHEINNVVRDGRYEMMLSGETNILVATDIASRGLDTTKVHLVINYDFPVHMSDYIHRVGRVGRVGSDVPGLVISFIQQKWEVNLLWKIEVAARRATKLKSVDANIKRKITKLVEEKYQQEDV</sequence>
<dbReference type="PANTHER" id="PTHR47960">
    <property type="entry name" value="DEAD-BOX ATP-DEPENDENT RNA HELICASE 50"/>
    <property type="match status" value="1"/>
</dbReference>
<dbReference type="PROSITE" id="PS51194">
    <property type="entry name" value="HELICASE_CTER"/>
    <property type="match status" value="1"/>
</dbReference>
<evidence type="ECO:0000313" key="11">
    <source>
        <dbReference type="Proteomes" id="UP001208570"/>
    </source>
</evidence>
<proteinExistence type="predicted"/>
<evidence type="ECO:0000256" key="4">
    <source>
        <dbReference type="ARBA" id="ARBA00022806"/>
    </source>
</evidence>
<dbReference type="InterPro" id="IPR011545">
    <property type="entry name" value="DEAD/DEAH_box_helicase_dom"/>
</dbReference>
<reference evidence="10" key="1">
    <citation type="journal article" date="2023" name="Mol. Biol. Evol.">
        <title>Third-Generation Sequencing Reveals the Adaptive Role of the Epigenome in Three Deep-Sea Polychaetes.</title>
        <authorList>
            <person name="Perez M."/>
            <person name="Aroh O."/>
            <person name="Sun Y."/>
            <person name="Lan Y."/>
            <person name="Juniper S.K."/>
            <person name="Young C.R."/>
            <person name="Angers B."/>
            <person name="Qian P.Y."/>
        </authorList>
    </citation>
    <scope>NUCLEOTIDE SEQUENCE</scope>
    <source>
        <strain evidence="10">P08H-3</strain>
    </source>
</reference>
<dbReference type="PROSITE" id="PS51192">
    <property type="entry name" value="HELICASE_ATP_BIND_1"/>
    <property type="match status" value="1"/>
</dbReference>
<evidence type="ECO:0000313" key="10">
    <source>
        <dbReference type="EMBL" id="KAK2150928.1"/>
    </source>
</evidence>
<dbReference type="GO" id="GO:0005524">
    <property type="term" value="F:ATP binding"/>
    <property type="evidence" value="ECO:0007669"/>
    <property type="project" value="UniProtKB-KW"/>
</dbReference>
<keyword evidence="3" id="KW-0378">Hydrolase</keyword>
<evidence type="ECO:0000259" key="8">
    <source>
        <dbReference type="PROSITE" id="PS51194"/>
    </source>
</evidence>
<dbReference type="SUPFAM" id="SSF52540">
    <property type="entry name" value="P-loop containing nucleoside triphosphate hydrolases"/>
    <property type="match status" value="1"/>
</dbReference>
<dbReference type="GO" id="GO:0003676">
    <property type="term" value="F:nucleic acid binding"/>
    <property type="evidence" value="ECO:0007669"/>
    <property type="project" value="InterPro"/>
</dbReference>
<dbReference type="AlphaFoldDB" id="A0AAD9JDV9"/>
<feature type="domain" description="DEAD-box RNA helicase Q" evidence="9">
    <location>
        <begin position="130"/>
        <end position="158"/>
    </location>
</feature>
<dbReference type="Pfam" id="PF00271">
    <property type="entry name" value="Helicase_C"/>
    <property type="match status" value="1"/>
</dbReference>
<evidence type="ECO:0000259" key="9">
    <source>
        <dbReference type="PROSITE" id="PS51195"/>
    </source>
</evidence>
<organism evidence="10 11">
    <name type="scientific">Paralvinella palmiformis</name>
    <dbReference type="NCBI Taxonomy" id="53620"/>
    <lineage>
        <taxon>Eukaryota</taxon>
        <taxon>Metazoa</taxon>
        <taxon>Spiralia</taxon>
        <taxon>Lophotrochozoa</taxon>
        <taxon>Annelida</taxon>
        <taxon>Polychaeta</taxon>
        <taxon>Sedentaria</taxon>
        <taxon>Canalipalpata</taxon>
        <taxon>Terebellida</taxon>
        <taxon>Terebelliformia</taxon>
        <taxon>Alvinellidae</taxon>
        <taxon>Paralvinella</taxon>
    </lineage>
</organism>
<gene>
    <name evidence="10" type="ORF">LSH36_382g03018</name>
</gene>
<evidence type="ECO:0000256" key="3">
    <source>
        <dbReference type="ARBA" id="ARBA00022801"/>
    </source>
</evidence>
<dbReference type="InterPro" id="IPR014014">
    <property type="entry name" value="RNA_helicase_DEAD_Q_motif"/>
</dbReference>
<protein>
    <recommendedName>
        <fullName evidence="1">RNA helicase</fullName>
        <ecNumber evidence="1">3.6.4.13</ecNumber>
    </recommendedName>
</protein>
<evidence type="ECO:0000256" key="5">
    <source>
        <dbReference type="ARBA" id="ARBA00022840"/>
    </source>
</evidence>
<evidence type="ECO:0000256" key="2">
    <source>
        <dbReference type="ARBA" id="ARBA00022741"/>
    </source>
</evidence>
<feature type="short sequence motif" description="Q motif" evidence="6">
    <location>
        <begin position="130"/>
        <end position="158"/>
    </location>
</feature>
<evidence type="ECO:0000256" key="6">
    <source>
        <dbReference type="PROSITE-ProRule" id="PRU00552"/>
    </source>
</evidence>
<dbReference type="CDD" id="cd18787">
    <property type="entry name" value="SF2_C_DEAD"/>
    <property type="match status" value="1"/>
</dbReference>
<evidence type="ECO:0000256" key="1">
    <source>
        <dbReference type="ARBA" id="ARBA00012552"/>
    </source>
</evidence>
<keyword evidence="5" id="KW-0067">ATP-binding</keyword>
<dbReference type="GO" id="GO:0003724">
    <property type="term" value="F:RNA helicase activity"/>
    <property type="evidence" value="ECO:0007669"/>
    <property type="project" value="UniProtKB-EC"/>
</dbReference>
<dbReference type="InterPro" id="IPR027417">
    <property type="entry name" value="P-loop_NTPase"/>
</dbReference>
<evidence type="ECO:0000259" key="7">
    <source>
        <dbReference type="PROSITE" id="PS51192"/>
    </source>
</evidence>
<accession>A0AAD9JDV9</accession>
<dbReference type="SMART" id="SM00490">
    <property type="entry name" value="HELICc"/>
    <property type="match status" value="1"/>
</dbReference>
<feature type="domain" description="Helicase C-terminal" evidence="8">
    <location>
        <begin position="350"/>
        <end position="493"/>
    </location>
</feature>
<dbReference type="EC" id="3.6.4.13" evidence="1"/>
<comment type="caution">
    <text evidence="10">The sequence shown here is derived from an EMBL/GenBank/DDBJ whole genome shotgun (WGS) entry which is preliminary data.</text>
</comment>
<feature type="domain" description="Helicase ATP-binding" evidence="7">
    <location>
        <begin position="161"/>
        <end position="324"/>
    </location>
</feature>
<keyword evidence="11" id="KW-1185">Reference proteome</keyword>
<dbReference type="GO" id="GO:0016787">
    <property type="term" value="F:hydrolase activity"/>
    <property type="evidence" value="ECO:0007669"/>
    <property type="project" value="UniProtKB-KW"/>
</dbReference>
<keyword evidence="4" id="KW-0347">Helicase</keyword>
<dbReference type="Gene3D" id="3.40.50.300">
    <property type="entry name" value="P-loop containing nucleotide triphosphate hydrolases"/>
    <property type="match status" value="2"/>
</dbReference>
<dbReference type="Pfam" id="PF00270">
    <property type="entry name" value="DEAD"/>
    <property type="match status" value="1"/>
</dbReference>
<dbReference type="InterPro" id="IPR001650">
    <property type="entry name" value="Helicase_C-like"/>
</dbReference>
<keyword evidence="2" id="KW-0547">Nucleotide-binding</keyword>